<dbReference type="Pfam" id="PF13245">
    <property type="entry name" value="AAA_19"/>
    <property type="match status" value="1"/>
</dbReference>
<dbReference type="EC" id="5.6.2.3" evidence="11"/>
<dbReference type="InterPro" id="IPR006344">
    <property type="entry name" value="RecD"/>
</dbReference>
<comment type="function">
    <text evidence="11">A helicase/nuclease that prepares dsDNA breaks (DSB) for recombinational DNA repair. Binds to DSBs and unwinds DNA via a highly rapid and processive ATP-dependent bidirectional helicase activity. Unwinds dsDNA until it encounters a Chi (crossover hotspot instigator) sequence from the 3' direction. Cuts ssDNA a few nucleotides 3' to the Chi site. The properties and activities of the enzyme are changed at Chi. The Chi-altered holoenzyme produces a long 3'-ssDNA overhang and facilitates RecA-binding to the ssDNA for homologous DNA recombination and repair. Holoenzyme degrades any linearized DNA that is unable to undergo homologous recombination. In the holoenzyme this subunit has ssDNA-dependent ATPase and 5'-3' helicase activity. When added to pre-assembled RecBC greatly stimulates nuclease activity and augments holoenzyme processivity. Negatively regulates the RecA-loading ability of RecBCD.</text>
</comment>
<dbReference type="KEGG" id="apac:S7S_17585"/>
<dbReference type="HOGENOM" id="CLU_007524_1_2_6"/>
<evidence type="ECO:0000256" key="2">
    <source>
        <dbReference type="ARBA" id="ARBA00022741"/>
    </source>
</evidence>
<evidence type="ECO:0000256" key="1">
    <source>
        <dbReference type="ARBA" id="ARBA00022722"/>
    </source>
</evidence>
<evidence type="ECO:0000313" key="14">
    <source>
        <dbReference type="EMBL" id="AJD49929.1"/>
    </source>
</evidence>
<evidence type="ECO:0000256" key="11">
    <source>
        <dbReference type="HAMAP-Rule" id="MF_01487"/>
    </source>
</evidence>
<name>A0A0B4XNI2_9GAMM</name>
<proteinExistence type="inferred from homology"/>
<feature type="domain" description="RecBCD enzyme subunit RecD N-terminal" evidence="13">
    <location>
        <begin position="14"/>
        <end position="102"/>
    </location>
</feature>
<protein>
    <recommendedName>
        <fullName evidence="11">RecBCD enzyme subunit RecD</fullName>
        <ecNumber evidence="11">5.6.2.3</ecNumber>
    </recommendedName>
    <alternativeName>
        <fullName evidence="11">DNA 5'-3' helicase subunit RecD</fullName>
    </alternativeName>
    <alternativeName>
        <fullName evidence="11">Exonuclease V subunit RecD</fullName>
        <shortName evidence="11">ExoV subunit RecD</shortName>
    </alternativeName>
    <alternativeName>
        <fullName evidence="11">Helicase/nuclease RecBCD subunit RecD</fullName>
    </alternativeName>
</protein>
<organism evidence="14 15">
    <name type="scientific">Isoalcanivorax pacificus W11-5</name>
    <dbReference type="NCBI Taxonomy" id="391936"/>
    <lineage>
        <taxon>Bacteria</taxon>
        <taxon>Pseudomonadati</taxon>
        <taxon>Pseudomonadota</taxon>
        <taxon>Gammaproteobacteria</taxon>
        <taxon>Oceanospirillales</taxon>
        <taxon>Alcanivoracaceae</taxon>
        <taxon>Isoalcanivorax</taxon>
    </lineage>
</organism>
<feature type="binding site" evidence="11">
    <location>
        <begin position="166"/>
        <end position="173"/>
    </location>
    <ligand>
        <name>ATP</name>
        <dbReference type="ChEBI" id="CHEBI:30616"/>
    </ligand>
</feature>
<dbReference type="GO" id="GO:0000724">
    <property type="term" value="P:double-strand break repair via homologous recombination"/>
    <property type="evidence" value="ECO:0007669"/>
    <property type="project" value="UniProtKB-UniRule"/>
</dbReference>
<dbReference type="OrthoDB" id="9803432at2"/>
<dbReference type="InterPro" id="IPR027417">
    <property type="entry name" value="P-loop_NTPase"/>
</dbReference>
<keyword evidence="5 11" id="KW-0347">Helicase</keyword>
<dbReference type="CDD" id="cd17933">
    <property type="entry name" value="DEXSc_RecD-like"/>
    <property type="match status" value="1"/>
</dbReference>
<comment type="subunit">
    <text evidence="11">Heterotrimer of RecB, RecC and RecD. All subunits contribute to DNA-binding.</text>
</comment>
<evidence type="ECO:0000313" key="15">
    <source>
        <dbReference type="Proteomes" id="UP000006764"/>
    </source>
</evidence>
<dbReference type="GO" id="GO:0016887">
    <property type="term" value="F:ATP hydrolysis activity"/>
    <property type="evidence" value="ECO:0007669"/>
    <property type="project" value="RHEA"/>
</dbReference>
<dbReference type="RefSeq" id="WP_008734788.1">
    <property type="nucleotide sequence ID" value="NZ_CP004387.1"/>
</dbReference>
<evidence type="ECO:0000256" key="3">
    <source>
        <dbReference type="ARBA" id="ARBA00022763"/>
    </source>
</evidence>
<keyword evidence="10 11" id="KW-0413">Isomerase</keyword>
<keyword evidence="15" id="KW-1185">Reference proteome</keyword>
<keyword evidence="1 11" id="KW-0540">Nuclease</keyword>
<dbReference type="GO" id="GO:0009338">
    <property type="term" value="C:exodeoxyribonuclease V complex"/>
    <property type="evidence" value="ECO:0007669"/>
    <property type="project" value="InterPro"/>
</dbReference>
<dbReference type="CDD" id="cd18809">
    <property type="entry name" value="SF1_C_RecD"/>
    <property type="match status" value="1"/>
</dbReference>
<keyword evidence="2 11" id="KW-0547">Nucleotide-binding</keyword>
<evidence type="ECO:0000256" key="6">
    <source>
        <dbReference type="ARBA" id="ARBA00022839"/>
    </source>
</evidence>
<evidence type="ECO:0000256" key="7">
    <source>
        <dbReference type="ARBA" id="ARBA00022840"/>
    </source>
</evidence>
<gene>
    <name evidence="11 14" type="primary">recD</name>
    <name evidence="14" type="ORF">S7S_17585</name>
</gene>
<dbReference type="InterPro" id="IPR049550">
    <property type="entry name" value="RecD_N"/>
</dbReference>
<dbReference type="GO" id="GO:0017116">
    <property type="term" value="F:single-stranded DNA helicase activity"/>
    <property type="evidence" value="ECO:0007669"/>
    <property type="project" value="TreeGrafter"/>
</dbReference>
<dbReference type="Pfam" id="PF21185">
    <property type="entry name" value="RecD_N"/>
    <property type="match status" value="1"/>
</dbReference>
<comment type="similarity">
    <text evidence="11">Belongs to the RecD family.</text>
</comment>
<dbReference type="Pfam" id="PF13538">
    <property type="entry name" value="UvrD_C_2"/>
    <property type="match status" value="1"/>
</dbReference>
<dbReference type="SUPFAM" id="SSF52540">
    <property type="entry name" value="P-loop containing nucleoside triphosphate hydrolases"/>
    <property type="match status" value="2"/>
</dbReference>
<keyword evidence="3 11" id="KW-0227">DNA damage</keyword>
<dbReference type="InterPro" id="IPR050534">
    <property type="entry name" value="Coronavir_polyprotein_1ab"/>
</dbReference>
<dbReference type="EMBL" id="CP004387">
    <property type="protein sequence ID" value="AJD49929.1"/>
    <property type="molecule type" value="Genomic_DNA"/>
</dbReference>
<evidence type="ECO:0000259" key="13">
    <source>
        <dbReference type="Pfam" id="PF21185"/>
    </source>
</evidence>
<evidence type="ECO:0000256" key="9">
    <source>
        <dbReference type="ARBA" id="ARBA00023204"/>
    </source>
</evidence>
<keyword evidence="4 11" id="KW-0378">Hydrolase</keyword>
<dbReference type="HAMAP" id="MF_01487">
    <property type="entry name" value="RecD"/>
    <property type="match status" value="1"/>
</dbReference>
<comment type="catalytic activity">
    <reaction evidence="11">
        <text>ATP + H2O = ADP + phosphate + H(+)</text>
        <dbReference type="Rhea" id="RHEA:13065"/>
        <dbReference type="ChEBI" id="CHEBI:15377"/>
        <dbReference type="ChEBI" id="CHEBI:15378"/>
        <dbReference type="ChEBI" id="CHEBI:30616"/>
        <dbReference type="ChEBI" id="CHEBI:43474"/>
        <dbReference type="ChEBI" id="CHEBI:456216"/>
        <dbReference type="EC" id="5.6.2.3"/>
    </reaction>
</comment>
<evidence type="ECO:0000256" key="10">
    <source>
        <dbReference type="ARBA" id="ARBA00023235"/>
    </source>
</evidence>
<reference evidence="14 15" key="1">
    <citation type="journal article" date="2012" name="J. Bacteriol.">
        <title>Genome sequence of an alkane-degrading bacterium, Alcanivorax pacificus type strain W11-5, isolated from deep sea sediment.</title>
        <authorList>
            <person name="Lai Q."/>
            <person name="Shao Z."/>
        </authorList>
    </citation>
    <scope>NUCLEOTIDE SEQUENCE [LARGE SCALE GENOMIC DNA]</scope>
    <source>
        <strain evidence="14 15">W11-5</strain>
    </source>
</reference>
<keyword evidence="7 11" id="KW-0067">ATP-binding</keyword>
<comment type="miscellaneous">
    <text evidence="11">In the RecBCD complex, RecB has a slow 3'-5' helicase, an exonuclease activity and loads RecA onto ssDNA, RecD has a fast 5'-3' helicase activity, while RecC stimulates the ATPase and processivity of the RecB helicase and contributes to recognition of the Chi site.</text>
</comment>
<evidence type="ECO:0000256" key="8">
    <source>
        <dbReference type="ARBA" id="ARBA00023125"/>
    </source>
</evidence>
<dbReference type="GO" id="GO:0003677">
    <property type="term" value="F:DNA binding"/>
    <property type="evidence" value="ECO:0007669"/>
    <property type="project" value="UniProtKB-UniRule"/>
</dbReference>
<dbReference type="Proteomes" id="UP000006764">
    <property type="component" value="Chromosome"/>
</dbReference>
<dbReference type="GO" id="GO:0005524">
    <property type="term" value="F:ATP binding"/>
    <property type="evidence" value="ECO:0007669"/>
    <property type="project" value="UniProtKB-UniRule"/>
</dbReference>
<dbReference type="NCBIfam" id="TIGR01447">
    <property type="entry name" value="recD"/>
    <property type="match status" value="1"/>
</dbReference>
<evidence type="ECO:0000256" key="4">
    <source>
        <dbReference type="ARBA" id="ARBA00022801"/>
    </source>
</evidence>
<keyword evidence="9 11" id="KW-0234">DNA repair</keyword>
<dbReference type="PANTHER" id="PTHR43788">
    <property type="entry name" value="DNA2/NAM7 HELICASE FAMILY MEMBER"/>
    <property type="match status" value="1"/>
</dbReference>
<keyword evidence="8 11" id="KW-0238">DNA-binding</keyword>
<keyword evidence="6 11" id="KW-0269">Exonuclease</keyword>
<dbReference type="InterPro" id="IPR041851">
    <property type="entry name" value="RecD_N_sf"/>
</dbReference>
<dbReference type="Gene3D" id="1.10.10.1020">
    <property type="entry name" value="RecBCD complex, subunit RecD, N-terminal domain"/>
    <property type="match status" value="1"/>
</dbReference>
<sequence length="597" mass="64532">MSAALQWLEARVGRGGLRPLDVSLARFVAEHGGDDHAVWLTALVSFMSTQGHVCLDLAHAPAEPFDLPDCPWRPDTPPPIDGTLIGAPGDNAPLILDDTRLYLSRHYQAEGRVAAAVRHRLMLRELPTGLTGQLAGTLFPDNAEETDWQRIAAINCTLHRFGIITGGPGTGKTWTVTRMLALQLLVAHTLAPDDPLPRIRLAAPTGKAAARLTESLRAALPSLQIDDALRDALPSEAVTLHRLLGAGRDGRPRYTASRPLPVDIVVVDEASMIDLGLMTQLVAALPEQASLYLVGDRDQLASVEAGSVFADLCGQGGTQFSAPLAERLALEGIHVPDSAQQTSLVDDTVVRLTRTHRFGHTSGIAQLAEAVRTGDVRAVQALRDTPPPDLAWAAPDRAALIQYAVNALKPMLTLAATGAPAEDVLTAFGRFRILCALRRGPWGVEQINTQITRALRRAGLTDSEEWYPGRAVLLTRNDWALGLFNGDAGVAVLDPEDGQLKVAFLAPDEQVRYVPPVRLPAFEECWAMTIHKSQGSEFDEVVLVLPESDSLILGRELVYTGITRAKERVMMTMDERSLNAAMSRSVSRHTGLGDQII</sequence>
<dbReference type="AlphaFoldDB" id="A0A0B4XNI2"/>
<accession>A0A0B4XNI2</accession>
<feature type="domain" description="UvrD-like helicase C-terminal" evidence="12">
    <location>
        <begin position="525"/>
        <end position="571"/>
    </location>
</feature>
<dbReference type="PANTHER" id="PTHR43788:SF6">
    <property type="entry name" value="DNA HELICASE B"/>
    <property type="match status" value="1"/>
</dbReference>
<evidence type="ECO:0000259" key="12">
    <source>
        <dbReference type="Pfam" id="PF13538"/>
    </source>
</evidence>
<evidence type="ECO:0000256" key="5">
    <source>
        <dbReference type="ARBA" id="ARBA00022806"/>
    </source>
</evidence>
<dbReference type="Gene3D" id="3.40.50.300">
    <property type="entry name" value="P-loop containing nucleotide triphosphate hydrolases"/>
    <property type="match status" value="3"/>
</dbReference>
<dbReference type="GO" id="GO:0008854">
    <property type="term" value="F:exodeoxyribonuclease V activity"/>
    <property type="evidence" value="ECO:0007669"/>
    <property type="project" value="InterPro"/>
</dbReference>
<dbReference type="STRING" id="391936.S7S_17585"/>
<dbReference type="GO" id="GO:0043139">
    <property type="term" value="F:5'-3' DNA helicase activity"/>
    <property type="evidence" value="ECO:0007669"/>
    <property type="project" value="UniProtKB-UniRule"/>
</dbReference>
<dbReference type="InterPro" id="IPR027785">
    <property type="entry name" value="UvrD-like_helicase_C"/>
</dbReference>